<organism evidence="7 8">
    <name type="scientific">Massilia aerilata</name>
    <dbReference type="NCBI Taxonomy" id="453817"/>
    <lineage>
        <taxon>Bacteria</taxon>
        <taxon>Pseudomonadati</taxon>
        <taxon>Pseudomonadota</taxon>
        <taxon>Betaproteobacteria</taxon>
        <taxon>Burkholderiales</taxon>
        <taxon>Oxalobacteraceae</taxon>
        <taxon>Telluria group</taxon>
        <taxon>Massilia</taxon>
    </lineage>
</organism>
<dbReference type="InterPro" id="IPR000524">
    <property type="entry name" value="Tscrpt_reg_HTH_GntR"/>
</dbReference>
<dbReference type="InterPro" id="IPR051446">
    <property type="entry name" value="HTH_trans_reg/aminotransferase"/>
</dbReference>
<evidence type="ECO:0000259" key="6">
    <source>
        <dbReference type="PROSITE" id="PS50949"/>
    </source>
</evidence>
<proteinExistence type="inferred from homology"/>
<dbReference type="Pfam" id="PF00155">
    <property type="entry name" value="Aminotran_1_2"/>
    <property type="match status" value="1"/>
</dbReference>
<keyword evidence="8" id="KW-1185">Reference proteome</keyword>
<protein>
    <submittedName>
        <fullName evidence="7">PLP-dependent aminotransferase family protein</fullName>
    </submittedName>
</protein>
<evidence type="ECO:0000313" key="7">
    <source>
        <dbReference type="EMBL" id="MFC5549499.1"/>
    </source>
</evidence>
<comment type="caution">
    <text evidence="7">The sequence shown here is derived from an EMBL/GenBank/DDBJ whole genome shotgun (WGS) entry which is preliminary data.</text>
</comment>
<dbReference type="InterPro" id="IPR036390">
    <property type="entry name" value="WH_DNA-bd_sf"/>
</dbReference>
<feature type="domain" description="HTH gntR-type" evidence="6">
    <location>
        <begin position="19"/>
        <end position="86"/>
    </location>
</feature>
<dbReference type="PANTHER" id="PTHR46577">
    <property type="entry name" value="HTH-TYPE TRANSCRIPTIONAL REGULATORY PROTEIN GABR"/>
    <property type="match status" value="1"/>
</dbReference>
<comment type="similarity">
    <text evidence="1">In the C-terminal section; belongs to the class-I pyridoxal-phosphate-dependent aminotransferase family.</text>
</comment>
<evidence type="ECO:0000256" key="3">
    <source>
        <dbReference type="ARBA" id="ARBA00023015"/>
    </source>
</evidence>
<dbReference type="SUPFAM" id="SSF53383">
    <property type="entry name" value="PLP-dependent transferases"/>
    <property type="match status" value="1"/>
</dbReference>
<evidence type="ECO:0000256" key="5">
    <source>
        <dbReference type="ARBA" id="ARBA00023163"/>
    </source>
</evidence>
<dbReference type="PROSITE" id="PS50949">
    <property type="entry name" value="HTH_GNTR"/>
    <property type="match status" value="1"/>
</dbReference>
<dbReference type="InterPro" id="IPR015421">
    <property type="entry name" value="PyrdxlP-dep_Trfase_major"/>
</dbReference>
<dbReference type="InterPro" id="IPR015424">
    <property type="entry name" value="PyrdxlP-dep_Trfase"/>
</dbReference>
<dbReference type="Pfam" id="PF00392">
    <property type="entry name" value="GntR"/>
    <property type="match status" value="1"/>
</dbReference>
<dbReference type="InterPro" id="IPR036388">
    <property type="entry name" value="WH-like_DNA-bd_sf"/>
</dbReference>
<evidence type="ECO:0000256" key="4">
    <source>
        <dbReference type="ARBA" id="ARBA00023125"/>
    </source>
</evidence>
<dbReference type="GO" id="GO:0008483">
    <property type="term" value="F:transaminase activity"/>
    <property type="evidence" value="ECO:0007669"/>
    <property type="project" value="UniProtKB-KW"/>
</dbReference>
<sequence length="488" mass="53094">MDYGLLLADFERHHDVSGWPRQRTVHACLRAAILGGRLAAGHRLLSTRTLARELGIARNTVLYAYEQLMSEGLLLTSRRGTEVAQVATAPEKGGGPPAPSTLSRRAQALAGMATPGFLSGAFALGVPALDAFPMAAWRRLLDRAWRETGPFEFDYCDPTGLPVLRKAIADYLQAARGVRCDPAQVVVTNGTQASLELCVQLFADAGDTAWIESPGYLGALSAFRGGQLRTVGIPVDEEGIVPADEDWRRTPPRLIYASPSHQYPSGGVLDMRRRLELLENAGRAGALIIEDDYDSEFRHDGPPLPAMQGLAPAAPVIYLGTFSKTMFPAMRTGFMVLPAGLAEAARPALARLPMHGRVPEQRALAAFLNSGQFVQHLRRMRRLYRERRDALLEALSLHFGDTVLVHGAGTGMHLSLRFADPAWRDDRISDAALAAGIAAHCMTRHETGLRKTAWNGLLLGYSQVPAGDIDAAIRRLARVRRQTFSQSG</sequence>
<evidence type="ECO:0000256" key="1">
    <source>
        <dbReference type="ARBA" id="ARBA00005384"/>
    </source>
</evidence>
<keyword evidence="4" id="KW-0238">DNA-binding</keyword>
<dbReference type="EMBL" id="JBHSMZ010000008">
    <property type="protein sequence ID" value="MFC5549499.1"/>
    <property type="molecule type" value="Genomic_DNA"/>
</dbReference>
<dbReference type="Proteomes" id="UP001596086">
    <property type="component" value="Unassembled WGS sequence"/>
</dbReference>
<dbReference type="InterPro" id="IPR004839">
    <property type="entry name" value="Aminotransferase_I/II_large"/>
</dbReference>
<dbReference type="RefSeq" id="WP_379771551.1">
    <property type="nucleotide sequence ID" value="NZ_JBHSMZ010000008.1"/>
</dbReference>
<keyword evidence="7" id="KW-0808">Transferase</keyword>
<dbReference type="Gene3D" id="3.40.640.10">
    <property type="entry name" value="Type I PLP-dependent aspartate aminotransferase-like (Major domain)"/>
    <property type="match status" value="1"/>
</dbReference>
<keyword evidence="7" id="KW-0032">Aminotransferase</keyword>
<dbReference type="SUPFAM" id="SSF46785">
    <property type="entry name" value="Winged helix' DNA-binding domain"/>
    <property type="match status" value="1"/>
</dbReference>
<evidence type="ECO:0000313" key="8">
    <source>
        <dbReference type="Proteomes" id="UP001596086"/>
    </source>
</evidence>
<dbReference type="CDD" id="cd07377">
    <property type="entry name" value="WHTH_GntR"/>
    <property type="match status" value="1"/>
</dbReference>
<name>A0ABW0RY06_9BURK</name>
<keyword evidence="3" id="KW-0805">Transcription regulation</keyword>
<keyword evidence="5" id="KW-0804">Transcription</keyword>
<dbReference type="PANTHER" id="PTHR46577:SF1">
    <property type="entry name" value="HTH-TYPE TRANSCRIPTIONAL REGULATORY PROTEIN GABR"/>
    <property type="match status" value="1"/>
</dbReference>
<accession>A0ABW0RY06</accession>
<gene>
    <name evidence="7" type="ORF">ACFPO9_13365</name>
</gene>
<dbReference type="CDD" id="cd00609">
    <property type="entry name" value="AAT_like"/>
    <property type="match status" value="1"/>
</dbReference>
<reference evidence="8" key="1">
    <citation type="journal article" date="2019" name="Int. J. Syst. Evol. Microbiol.">
        <title>The Global Catalogue of Microorganisms (GCM) 10K type strain sequencing project: providing services to taxonomists for standard genome sequencing and annotation.</title>
        <authorList>
            <consortium name="The Broad Institute Genomics Platform"/>
            <consortium name="The Broad Institute Genome Sequencing Center for Infectious Disease"/>
            <person name="Wu L."/>
            <person name="Ma J."/>
        </authorList>
    </citation>
    <scope>NUCLEOTIDE SEQUENCE [LARGE SCALE GENOMIC DNA]</scope>
    <source>
        <strain evidence="8">CGMCC 4.5798</strain>
    </source>
</reference>
<evidence type="ECO:0000256" key="2">
    <source>
        <dbReference type="ARBA" id="ARBA00022898"/>
    </source>
</evidence>
<dbReference type="Gene3D" id="1.10.10.10">
    <property type="entry name" value="Winged helix-like DNA-binding domain superfamily/Winged helix DNA-binding domain"/>
    <property type="match status" value="1"/>
</dbReference>
<keyword evidence="2" id="KW-0663">Pyridoxal phosphate</keyword>